<dbReference type="InterPro" id="IPR057326">
    <property type="entry name" value="KR_dom"/>
</dbReference>
<organism evidence="4 5">
    <name type="scientific">Galerina marginata (strain CBS 339.88)</name>
    <dbReference type="NCBI Taxonomy" id="685588"/>
    <lineage>
        <taxon>Eukaryota</taxon>
        <taxon>Fungi</taxon>
        <taxon>Dikarya</taxon>
        <taxon>Basidiomycota</taxon>
        <taxon>Agaricomycotina</taxon>
        <taxon>Agaricomycetes</taxon>
        <taxon>Agaricomycetidae</taxon>
        <taxon>Agaricales</taxon>
        <taxon>Agaricineae</taxon>
        <taxon>Strophariaceae</taxon>
        <taxon>Galerina</taxon>
    </lineage>
</organism>
<dbReference type="Gene3D" id="3.40.50.720">
    <property type="entry name" value="NAD(P)-binding Rossmann-like Domain"/>
    <property type="match status" value="1"/>
</dbReference>
<keyword evidence="2" id="KW-0560">Oxidoreductase</keyword>
<reference evidence="5" key="1">
    <citation type="journal article" date="2014" name="Proc. Natl. Acad. Sci. U.S.A.">
        <title>Extensive sampling of basidiomycete genomes demonstrates inadequacy of the white-rot/brown-rot paradigm for wood decay fungi.</title>
        <authorList>
            <person name="Riley R."/>
            <person name="Salamov A.A."/>
            <person name="Brown D.W."/>
            <person name="Nagy L.G."/>
            <person name="Floudas D."/>
            <person name="Held B.W."/>
            <person name="Levasseur A."/>
            <person name="Lombard V."/>
            <person name="Morin E."/>
            <person name="Otillar R."/>
            <person name="Lindquist E.A."/>
            <person name="Sun H."/>
            <person name="LaButti K.M."/>
            <person name="Schmutz J."/>
            <person name="Jabbour D."/>
            <person name="Luo H."/>
            <person name="Baker S.E."/>
            <person name="Pisabarro A.G."/>
            <person name="Walton J.D."/>
            <person name="Blanchette R.A."/>
            <person name="Henrissat B."/>
            <person name="Martin F."/>
            <person name="Cullen D."/>
            <person name="Hibbett D.S."/>
            <person name="Grigoriev I.V."/>
        </authorList>
    </citation>
    <scope>NUCLEOTIDE SEQUENCE [LARGE SCALE GENOMIC DNA]</scope>
    <source>
        <strain evidence="5">CBS 339.88</strain>
    </source>
</reference>
<dbReference type="HOGENOM" id="CLU_010194_42_0_1"/>
<keyword evidence="5" id="KW-1185">Reference proteome</keyword>
<dbReference type="STRING" id="685588.A0A067TG52"/>
<dbReference type="InterPro" id="IPR002347">
    <property type="entry name" value="SDR_fam"/>
</dbReference>
<keyword evidence="1" id="KW-0521">NADP</keyword>
<dbReference type="PANTHER" id="PTHR43658">
    <property type="entry name" value="SHORT-CHAIN DEHYDROGENASE/REDUCTASE"/>
    <property type="match status" value="1"/>
</dbReference>
<evidence type="ECO:0000313" key="5">
    <source>
        <dbReference type="Proteomes" id="UP000027222"/>
    </source>
</evidence>
<dbReference type="PROSITE" id="PS00061">
    <property type="entry name" value="ADH_SHORT"/>
    <property type="match status" value="1"/>
</dbReference>
<feature type="domain" description="Ketoreductase" evidence="3">
    <location>
        <begin position="7"/>
        <end position="199"/>
    </location>
</feature>
<dbReference type="PANTHER" id="PTHR43658:SF8">
    <property type="entry name" value="17-BETA-HYDROXYSTEROID DEHYDROGENASE 14-RELATED"/>
    <property type="match status" value="1"/>
</dbReference>
<dbReference type="AlphaFoldDB" id="A0A067TG52"/>
<dbReference type="InterPro" id="IPR020904">
    <property type="entry name" value="Sc_DH/Rdtase_CS"/>
</dbReference>
<name>A0A067TG52_GALM3</name>
<dbReference type="OrthoDB" id="3819888at2759"/>
<evidence type="ECO:0000259" key="3">
    <source>
        <dbReference type="SMART" id="SM00822"/>
    </source>
</evidence>
<dbReference type="InterPro" id="IPR036291">
    <property type="entry name" value="NAD(P)-bd_dom_sf"/>
</dbReference>
<dbReference type="GO" id="GO:0016491">
    <property type="term" value="F:oxidoreductase activity"/>
    <property type="evidence" value="ECO:0007669"/>
    <property type="project" value="UniProtKB-KW"/>
</dbReference>
<evidence type="ECO:0000256" key="2">
    <source>
        <dbReference type="ARBA" id="ARBA00023002"/>
    </source>
</evidence>
<proteinExistence type="predicted"/>
<dbReference type="SMART" id="SM00822">
    <property type="entry name" value="PKS_KR"/>
    <property type="match status" value="1"/>
</dbReference>
<gene>
    <name evidence="4" type="ORF">GALMADRAFT_207502</name>
</gene>
<dbReference type="EMBL" id="KL142370">
    <property type="protein sequence ID" value="KDR82200.1"/>
    <property type="molecule type" value="Genomic_DNA"/>
</dbReference>
<evidence type="ECO:0000313" key="4">
    <source>
        <dbReference type="EMBL" id="KDR82200.1"/>
    </source>
</evidence>
<accession>A0A067TG52</accession>
<protein>
    <recommendedName>
        <fullName evidence="3">Ketoreductase domain-containing protein</fullName>
    </recommendedName>
</protein>
<dbReference type="PRINTS" id="PR00081">
    <property type="entry name" value="GDHRDH"/>
</dbReference>
<sequence length="262" mass="27746">MVQLSGKTFVITGGSSGLGLGVVKRFVEHGARVIVLDLSEPQSISDKVLYPGRVDVTRQNEVSVAIKLGIEKFGRLSGAVLCAGVLRTGLTAALPEHEDPYGLESFAGFRNLLDINVLGAFNVAQAVAQSIIDSEKTAPNPELDGDAGCIILTSSYVSTDGQSGSVAYTASKGALSAMVLPMARDLARYKIRINAIAPGVFLTPMSSAYVTDKSRCGEFPQRPGRPDEFAHLVQSVFENEMVNGAVIRQDAALRQAITSSTE</sequence>
<dbReference type="SUPFAM" id="SSF51735">
    <property type="entry name" value="NAD(P)-binding Rossmann-fold domains"/>
    <property type="match status" value="1"/>
</dbReference>
<dbReference type="Proteomes" id="UP000027222">
    <property type="component" value="Unassembled WGS sequence"/>
</dbReference>
<dbReference type="Pfam" id="PF00106">
    <property type="entry name" value="adh_short"/>
    <property type="match status" value="1"/>
</dbReference>
<evidence type="ECO:0000256" key="1">
    <source>
        <dbReference type="ARBA" id="ARBA00022857"/>
    </source>
</evidence>